<dbReference type="Proteomes" id="UP001286456">
    <property type="component" value="Unassembled WGS sequence"/>
</dbReference>
<reference evidence="2" key="1">
    <citation type="journal article" date="2023" name="Mol. Phylogenet. Evol.">
        <title>Genome-scale phylogeny and comparative genomics of the fungal order Sordariales.</title>
        <authorList>
            <person name="Hensen N."/>
            <person name="Bonometti L."/>
            <person name="Westerberg I."/>
            <person name="Brannstrom I.O."/>
            <person name="Guillou S."/>
            <person name="Cros-Aarteil S."/>
            <person name="Calhoun S."/>
            <person name="Haridas S."/>
            <person name="Kuo A."/>
            <person name="Mondo S."/>
            <person name="Pangilinan J."/>
            <person name="Riley R."/>
            <person name="LaButti K."/>
            <person name="Andreopoulos B."/>
            <person name="Lipzen A."/>
            <person name="Chen C."/>
            <person name="Yan M."/>
            <person name="Daum C."/>
            <person name="Ng V."/>
            <person name="Clum A."/>
            <person name="Steindorff A."/>
            <person name="Ohm R.A."/>
            <person name="Martin F."/>
            <person name="Silar P."/>
            <person name="Natvig D.O."/>
            <person name="Lalanne C."/>
            <person name="Gautier V."/>
            <person name="Ament-Velasquez S.L."/>
            <person name="Kruys A."/>
            <person name="Hutchinson M.I."/>
            <person name="Powell A.J."/>
            <person name="Barry K."/>
            <person name="Miller A.N."/>
            <person name="Grigoriev I.V."/>
            <person name="Debuchy R."/>
            <person name="Gladieux P."/>
            <person name="Hiltunen Thoren M."/>
            <person name="Johannesson H."/>
        </authorList>
    </citation>
    <scope>NUCLEOTIDE SEQUENCE</scope>
    <source>
        <strain evidence="2">SMH4131-1</strain>
    </source>
</reference>
<comment type="caution">
    <text evidence="2">The sequence shown here is derived from an EMBL/GenBank/DDBJ whole genome shotgun (WGS) entry which is preliminary data.</text>
</comment>
<feature type="domain" description="Ubiquitin-like" evidence="1">
    <location>
        <begin position="2"/>
        <end position="48"/>
    </location>
</feature>
<evidence type="ECO:0000259" key="1">
    <source>
        <dbReference type="Pfam" id="PF22893"/>
    </source>
</evidence>
<organism evidence="2 3">
    <name type="scientific">Cercophora scortea</name>
    <dbReference type="NCBI Taxonomy" id="314031"/>
    <lineage>
        <taxon>Eukaryota</taxon>
        <taxon>Fungi</taxon>
        <taxon>Dikarya</taxon>
        <taxon>Ascomycota</taxon>
        <taxon>Pezizomycotina</taxon>
        <taxon>Sordariomycetes</taxon>
        <taxon>Sordariomycetidae</taxon>
        <taxon>Sordariales</taxon>
        <taxon>Lasiosphaeriaceae</taxon>
        <taxon>Cercophora</taxon>
    </lineage>
</organism>
<accession>A0AAE0IXR4</accession>
<name>A0AAE0IXR4_9PEZI</name>
<proteinExistence type="predicted"/>
<dbReference type="Pfam" id="PF22893">
    <property type="entry name" value="ULD_2"/>
    <property type="match status" value="1"/>
</dbReference>
<gene>
    <name evidence="2" type="ORF">B0T19DRAFT_416701</name>
</gene>
<evidence type="ECO:0000313" key="3">
    <source>
        <dbReference type="Proteomes" id="UP001286456"/>
    </source>
</evidence>
<sequence>MFLGKPGCELVGDRHFYILCAQTHRVISSNAWSSAVAPGDKLAMSMVLKLQCTKTQCPRCGIPLHDAGAEVNRNGGRTW</sequence>
<keyword evidence="3" id="KW-1185">Reference proteome</keyword>
<dbReference type="AlphaFoldDB" id="A0AAE0IXR4"/>
<dbReference type="EMBL" id="JAUEPO010000002">
    <property type="protein sequence ID" value="KAK3332890.1"/>
    <property type="molecule type" value="Genomic_DNA"/>
</dbReference>
<evidence type="ECO:0000313" key="2">
    <source>
        <dbReference type="EMBL" id="KAK3332890.1"/>
    </source>
</evidence>
<dbReference type="InterPro" id="IPR054464">
    <property type="entry name" value="ULD_fung"/>
</dbReference>
<protein>
    <recommendedName>
        <fullName evidence="1">Ubiquitin-like domain-containing protein</fullName>
    </recommendedName>
</protein>
<reference evidence="2" key="2">
    <citation type="submission" date="2023-06" db="EMBL/GenBank/DDBJ databases">
        <authorList>
            <consortium name="Lawrence Berkeley National Laboratory"/>
            <person name="Haridas S."/>
            <person name="Hensen N."/>
            <person name="Bonometti L."/>
            <person name="Westerberg I."/>
            <person name="Brannstrom I.O."/>
            <person name="Guillou S."/>
            <person name="Cros-Aarteil S."/>
            <person name="Calhoun S."/>
            <person name="Kuo A."/>
            <person name="Mondo S."/>
            <person name="Pangilinan J."/>
            <person name="Riley R."/>
            <person name="Labutti K."/>
            <person name="Andreopoulos B."/>
            <person name="Lipzen A."/>
            <person name="Chen C."/>
            <person name="Yanf M."/>
            <person name="Daum C."/>
            <person name="Ng V."/>
            <person name="Clum A."/>
            <person name="Steindorff A."/>
            <person name="Ohm R."/>
            <person name="Martin F."/>
            <person name="Silar P."/>
            <person name="Natvig D."/>
            <person name="Lalanne C."/>
            <person name="Gautier V."/>
            <person name="Ament-Velasquez S.L."/>
            <person name="Kruys A."/>
            <person name="Hutchinson M.I."/>
            <person name="Powell A.J."/>
            <person name="Barry K."/>
            <person name="Miller A.N."/>
            <person name="Grigoriev I.V."/>
            <person name="Debuchy R."/>
            <person name="Gladieux P."/>
            <person name="Thoren M.H."/>
            <person name="Johannesson H."/>
        </authorList>
    </citation>
    <scope>NUCLEOTIDE SEQUENCE</scope>
    <source>
        <strain evidence="2">SMH4131-1</strain>
    </source>
</reference>